<accession>A0ABV6LUP2</accession>
<dbReference type="SUPFAM" id="SSF56059">
    <property type="entry name" value="Glutathione synthetase ATP-binding domain-like"/>
    <property type="match status" value="1"/>
</dbReference>
<evidence type="ECO:0000313" key="4">
    <source>
        <dbReference type="EMBL" id="MFC0526126.1"/>
    </source>
</evidence>
<dbReference type="Proteomes" id="UP001589867">
    <property type="component" value="Unassembled WGS sequence"/>
</dbReference>
<keyword evidence="5" id="KW-1185">Reference proteome</keyword>
<dbReference type="EMBL" id="JBHLUH010000002">
    <property type="protein sequence ID" value="MFC0526126.1"/>
    <property type="molecule type" value="Genomic_DNA"/>
</dbReference>
<reference evidence="4 5" key="1">
    <citation type="submission" date="2024-09" db="EMBL/GenBank/DDBJ databases">
        <authorList>
            <person name="Sun Q."/>
            <person name="Mori K."/>
        </authorList>
    </citation>
    <scope>NUCLEOTIDE SEQUENCE [LARGE SCALE GENOMIC DNA]</scope>
    <source>
        <strain evidence="4 5">TBRC 3947</strain>
    </source>
</reference>
<dbReference type="PROSITE" id="PS50975">
    <property type="entry name" value="ATP_GRASP"/>
    <property type="match status" value="1"/>
</dbReference>
<keyword evidence="1" id="KW-0547">Nucleotide-binding</keyword>
<name>A0ABV6LUP2_9ACTN</name>
<dbReference type="GO" id="GO:0016874">
    <property type="term" value="F:ligase activity"/>
    <property type="evidence" value="ECO:0007669"/>
    <property type="project" value="UniProtKB-KW"/>
</dbReference>
<dbReference type="RefSeq" id="WP_377243484.1">
    <property type="nucleotide sequence ID" value="NZ_JBHLUH010000002.1"/>
</dbReference>
<dbReference type="InterPro" id="IPR011761">
    <property type="entry name" value="ATP-grasp"/>
</dbReference>
<sequence length="323" mass="35064">MLLLESGELGTSANFQEQMRRLGKRVAFRSIEDITVRLRNGTVRMTEAVGGRDLSGFASVQMLSHPRGAAALLNAVADYLHVQGVHAVNVCGLDAPTKLYKYVRMANRGVPVPATVYLPQDHLMAAFPELCELFDLPFVLKSVSGGKGRSRTVIGDRSTFNDAVRKAADKRVRLLAQELVPAGEQRRLLVFGDQVGAAQELAEVDPSDLLGRPRWDRSRPLHVGQVPEPLVDIAVAAAKAMNYGLASVHLMKNWTTSRWQVIDISATPLAGIGASSEGIDRAYAAFLSGTAQVDTHCLGKSRNRPIPRHPASVADADQDDLNR</sequence>
<proteinExistence type="predicted"/>
<feature type="domain" description="ATP-grasp" evidence="3">
    <location>
        <begin position="102"/>
        <end position="290"/>
    </location>
</feature>
<comment type="caution">
    <text evidence="4">The sequence shown here is derived from an EMBL/GenBank/DDBJ whole genome shotgun (WGS) entry which is preliminary data.</text>
</comment>
<feature type="region of interest" description="Disordered" evidence="2">
    <location>
        <begin position="298"/>
        <end position="323"/>
    </location>
</feature>
<gene>
    <name evidence="4" type="ORF">ACFFIA_00400</name>
</gene>
<evidence type="ECO:0000256" key="2">
    <source>
        <dbReference type="SAM" id="MobiDB-lite"/>
    </source>
</evidence>
<evidence type="ECO:0000259" key="3">
    <source>
        <dbReference type="PROSITE" id="PS50975"/>
    </source>
</evidence>
<keyword evidence="1" id="KW-0067">ATP-binding</keyword>
<protein>
    <submittedName>
        <fullName evidence="4">RimK family alpha-L-glutamate ligase</fullName>
    </submittedName>
</protein>
<keyword evidence="4" id="KW-0436">Ligase</keyword>
<evidence type="ECO:0000313" key="5">
    <source>
        <dbReference type="Proteomes" id="UP001589867"/>
    </source>
</evidence>
<evidence type="ECO:0000256" key="1">
    <source>
        <dbReference type="PROSITE-ProRule" id="PRU00409"/>
    </source>
</evidence>
<organism evidence="4 5">
    <name type="scientific">Phytohabitans kaempferiae</name>
    <dbReference type="NCBI Taxonomy" id="1620943"/>
    <lineage>
        <taxon>Bacteria</taxon>
        <taxon>Bacillati</taxon>
        <taxon>Actinomycetota</taxon>
        <taxon>Actinomycetes</taxon>
        <taxon>Micromonosporales</taxon>
        <taxon>Micromonosporaceae</taxon>
    </lineage>
</organism>